<protein>
    <submittedName>
        <fullName evidence="1">Uncharacterized protein</fullName>
    </submittedName>
</protein>
<name>A0A4C1Z7A0_EUMVA</name>
<accession>A0A4C1Z7A0</accession>
<dbReference type="AlphaFoldDB" id="A0A4C1Z7A0"/>
<dbReference type="EMBL" id="BGZK01001598">
    <property type="protein sequence ID" value="GBP83013.1"/>
    <property type="molecule type" value="Genomic_DNA"/>
</dbReference>
<proteinExistence type="predicted"/>
<sequence>MCVFPSSIRDPWLVFRSSRSSAILIANFSRPFVVLRAAPREDKWSEYKNYLTVKIPHPFSEDLRDRRALMWTERLVNAAKSGPLQVRSVSVLFRWRCAFTYDFIVLFKG</sequence>
<comment type="caution">
    <text evidence="1">The sequence shown here is derived from an EMBL/GenBank/DDBJ whole genome shotgun (WGS) entry which is preliminary data.</text>
</comment>
<keyword evidence="2" id="KW-1185">Reference proteome</keyword>
<evidence type="ECO:0000313" key="2">
    <source>
        <dbReference type="Proteomes" id="UP000299102"/>
    </source>
</evidence>
<evidence type="ECO:0000313" key="1">
    <source>
        <dbReference type="EMBL" id="GBP83013.1"/>
    </source>
</evidence>
<organism evidence="1 2">
    <name type="scientific">Eumeta variegata</name>
    <name type="common">Bagworm moth</name>
    <name type="synonym">Eumeta japonica</name>
    <dbReference type="NCBI Taxonomy" id="151549"/>
    <lineage>
        <taxon>Eukaryota</taxon>
        <taxon>Metazoa</taxon>
        <taxon>Ecdysozoa</taxon>
        <taxon>Arthropoda</taxon>
        <taxon>Hexapoda</taxon>
        <taxon>Insecta</taxon>
        <taxon>Pterygota</taxon>
        <taxon>Neoptera</taxon>
        <taxon>Endopterygota</taxon>
        <taxon>Lepidoptera</taxon>
        <taxon>Glossata</taxon>
        <taxon>Ditrysia</taxon>
        <taxon>Tineoidea</taxon>
        <taxon>Psychidae</taxon>
        <taxon>Oiketicinae</taxon>
        <taxon>Eumeta</taxon>
    </lineage>
</organism>
<gene>
    <name evidence="1" type="ORF">EVAR_58461_1</name>
</gene>
<dbReference type="Proteomes" id="UP000299102">
    <property type="component" value="Unassembled WGS sequence"/>
</dbReference>
<reference evidence="1 2" key="1">
    <citation type="journal article" date="2019" name="Commun. Biol.">
        <title>The bagworm genome reveals a unique fibroin gene that provides high tensile strength.</title>
        <authorList>
            <person name="Kono N."/>
            <person name="Nakamura H."/>
            <person name="Ohtoshi R."/>
            <person name="Tomita M."/>
            <person name="Numata K."/>
            <person name="Arakawa K."/>
        </authorList>
    </citation>
    <scope>NUCLEOTIDE SEQUENCE [LARGE SCALE GENOMIC DNA]</scope>
</reference>